<name>A0A2I0B316_9ASPA</name>
<feature type="repeat" description="PPR" evidence="2">
    <location>
        <begin position="206"/>
        <end position="240"/>
    </location>
</feature>
<proteinExistence type="predicted"/>
<accession>A0A2I0B316</accession>
<evidence type="ECO:0000313" key="5">
    <source>
        <dbReference type="Proteomes" id="UP000236161"/>
    </source>
</evidence>
<evidence type="ECO:0000256" key="1">
    <source>
        <dbReference type="ARBA" id="ARBA00022737"/>
    </source>
</evidence>
<feature type="repeat" description="PPR" evidence="2">
    <location>
        <begin position="276"/>
        <end position="310"/>
    </location>
</feature>
<feature type="repeat" description="PPR" evidence="2">
    <location>
        <begin position="646"/>
        <end position="680"/>
    </location>
</feature>
<sequence length="817" mass="91468">MNLKHFKSKLAADFPAIRRTFYSKSSTLKYVDAPIIKTGFDLEIFQANQLIESLLDNGELQRARKLFDEMPHKNTFTSNRMISGYAKSGHLDDARRLFEETINRTAVTWTIMIGAYSQMSSFLDAVEIFRQMARSGINADRVTIVTLLSSCQTSNMASLVVQIHAHVVKFGFDDSVQVSNTLVDCYCKCRLVELAKRLFDEMPERDLVTYNAMLMGCSKEAFHDDAMELFHIMRKSGLNPSQFTFSGVLAAATGLGDHGIGLQIHGLIIRTNFQWNVFVTNSLLDFYSKSNRMGDARALFDEMEDRDNVSYNVMISGYAWEGFSEELARLFKELQLTSLEREQFPFASLLSVAGSLPDLEMGRRIHAQVIIAGAQSKDLVGNALIDMYAKCGELQTAELLFEAKTEKNTVSWTAIISGYIQNGLIEEALKIFIAMRRTGINPDRAAFSSILSASASLAVLGLGKQLHSGSIRIGISSNTFVGSSLLDLYAKCGCLKDAIGVFDEITEPNIVSLNAMVAAYAQNGRALNAIQMLDEMLSRGVEPDSVTFLCALSACNHSGLVEQGIRIFDSMEEIHAVKPQKEHYSCAVDLLGRAGRFVDVERLLERMPFDADEIIWISVLNSCRKHGNEDLAKRAADKLFEMEIHDAAPYVIMSNIYSQSGRWEEAASVKKMMKQRGVRKETGCSWIEIKHQIYAFSSNDARNPRIGEIWEKLDELGEEMEKAGYKPDTRCALRNLEEEEMKTEALKRHSERLAVAFALISTPAGSPIRVMKNLRACADCHEAIKVISKIVGREITVRDSNRFHHFKDGFCSCGDFW</sequence>
<evidence type="ECO:0000313" key="4">
    <source>
        <dbReference type="EMBL" id="PKA62181.1"/>
    </source>
</evidence>
<keyword evidence="4" id="KW-0378">Hydrolase</keyword>
<protein>
    <submittedName>
        <fullName evidence="4">Pentatricopeptide repeat-containing protein</fullName>
        <ecNumber evidence="4">3.6.1.-</ecNumber>
    </submittedName>
</protein>
<dbReference type="PROSITE" id="PS51375">
    <property type="entry name" value="PPR"/>
    <property type="match status" value="8"/>
</dbReference>
<dbReference type="Pfam" id="PF13041">
    <property type="entry name" value="PPR_2"/>
    <property type="match status" value="4"/>
</dbReference>
<dbReference type="EC" id="3.6.1.-" evidence="4"/>
<dbReference type="InterPro" id="IPR046960">
    <property type="entry name" value="PPR_At4g14850-like_plant"/>
</dbReference>
<dbReference type="GO" id="GO:0008270">
    <property type="term" value="F:zinc ion binding"/>
    <property type="evidence" value="ECO:0007669"/>
    <property type="project" value="InterPro"/>
</dbReference>
<dbReference type="Proteomes" id="UP000236161">
    <property type="component" value="Unassembled WGS sequence"/>
</dbReference>
<dbReference type="PANTHER" id="PTHR47926">
    <property type="entry name" value="PENTATRICOPEPTIDE REPEAT-CONTAINING PROTEIN"/>
    <property type="match status" value="1"/>
</dbReference>
<dbReference type="Pfam" id="PF20431">
    <property type="entry name" value="E_motif"/>
    <property type="match status" value="1"/>
</dbReference>
<dbReference type="PANTHER" id="PTHR47926:SF475">
    <property type="entry name" value="DYW DOMAIN-CONTAINING PROTEIN"/>
    <property type="match status" value="1"/>
</dbReference>
<dbReference type="FunFam" id="1.25.40.10:FF:000144">
    <property type="entry name" value="Pentatricopeptide repeat-containing protein, mitochondrial"/>
    <property type="match status" value="1"/>
</dbReference>
<evidence type="ECO:0000256" key="2">
    <source>
        <dbReference type="PROSITE-ProRule" id="PRU00708"/>
    </source>
</evidence>
<evidence type="ECO:0000259" key="3">
    <source>
        <dbReference type="Pfam" id="PF14432"/>
    </source>
</evidence>
<dbReference type="FunFam" id="1.25.40.10:FF:000366">
    <property type="entry name" value="Pentatricopeptide (PPR) repeat-containing protein"/>
    <property type="match status" value="1"/>
</dbReference>
<dbReference type="Pfam" id="PF01535">
    <property type="entry name" value="PPR"/>
    <property type="match status" value="6"/>
</dbReference>
<dbReference type="FunFam" id="1.25.40.10:FF:000227">
    <property type="entry name" value="Pentatricopeptide repeat-containing protein At3g13880"/>
    <property type="match status" value="1"/>
</dbReference>
<feature type="repeat" description="PPR" evidence="2">
    <location>
        <begin position="74"/>
        <end position="104"/>
    </location>
</feature>
<dbReference type="Pfam" id="PF14432">
    <property type="entry name" value="DYW_deaminase"/>
    <property type="match status" value="1"/>
</dbReference>
<feature type="repeat" description="PPR" evidence="2">
    <location>
        <begin position="408"/>
        <end position="442"/>
    </location>
</feature>
<dbReference type="InterPro" id="IPR011990">
    <property type="entry name" value="TPR-like_helical_dom_sf"/>
</dbReference>
<dbReference type="Pfam" id="PF12854">
    <property type="entry name" value="PPR_1"/>
    <property type="match status" value="1"/>
</dbReference>
<organism evidence="4 5">
    <name type="scientific">Apostasia shenzhenica</name>
    <dbReference type="NCBI Taxonomy" id="1088818"/>
    <lineage>
        <taxon>Eukaryota</taxon>
        <taxon>Viridiplantae</taxon>
        <taxon>Streptophyta</taxon>
        <taxon>Embryophyta</taxon>
        <taxon>Tracheophyta</taxon>
        <taxon>Spermatophyta</taxon>
        <taxon>Magnoliopsida</taxon>
        <taxon>Liliopsida</taxon>
        <taxon>Asparagales</taxon>
        <taxon>Orchidaceae</taxon>
        <taxon>Apostasioideae</taxon>
        <taxon>Apostasia</taxon>
    </lineage>
</organism>
<dbReference type="GO" id="GO:0016787">
    <property type="term" value="F:hydrolase activity"/>
    <property type="evidence" value="ECO:0007669"/>
    <property type="project" value="UniProtKB-KW"/>
</dbReference>
<feature type="domain" description="DYW" evidence="3">
    <location>
        <begin position="724"/>
        <end position="817"/>
    </location>
</feature>
<feature type="repeat" description="PPR" evidence="2">
    <location>
        <begin position="509"/>
        <end position="543"/>
    </location>
</feature>
<gene>
    <name evidence="4" type="primary">PCMP-H36</name>
    <name evidence="4" type="ORF">AXF42_Ash015065</name>
</gene>
<dbReference type="AlphaFoldDB" id="A0A2I0B316"/>
<dbReference type="InterPro" id="IPR032867">
    <property type="entry name" value="DYW_dom"/>
</dbReference>
<feature type="repeat" description="PPR" evidence="2">
    <location>
        <begin position="175"/>
        <end position="205"/>
    </location>
</feature>
<dbReference type="Gene3D" id="1.25.40.10">
    <property type="entry name" value="Tetratricopeptide repeat domain"/>
    <property type="match status" value="5"/>
</dbReference>
<keyword evidence="1" id="KW-0677">Repeat</keyword>
<dbReference type="InterPro" id="IPR046848">
    <property type="entry name" value="E_motif"/>
</dbReference>
<keyword evidence="5" id="KW-1185">Reference proteome</keyword>
<dbReference type="FunFam" id="1.25.40.10:FF:000344">
    <property type="entry name" value="Pentatricopeptide repeat-containing protein"/>
    <property type="match status" value="1"/>
</dbReference>
<dbReference type="NCBIfam" id="TIGR00756">
    <property type="entry name" value="PPR"/>
    <property type="match status" value="7"/>
</dbReference>
<reference evidence="4 5" key="1">
    <citation type="journal article" date="2017" name="Nature">
        <title>The Apostasia genome and the evolution of orchids.</title>
        <authorList>
            <person name="Zhang G.Q."/>
            <person name="Liu K.W."/>
            <person name="Li Z."/>
            <person name="Lohaus R."/>
            <person name="Hsiao Y.Y."/>
            <person name="Niu S.C."/>
            <person name="Wang J.Y."/>
            <person name="Lin Y.C."/>
            <person name="Xu Q."/>
            <person name="Chen L.J."/>
            <person name="Yoshida K."/>
            <person name="Fujiwara S."/>
            <person name="Wang Z.W."/>
            <person name="Zhang Y.Q."/>
            <person name="Mitsuda N."/>
            <person name="Wang M."/>
            <person name="Liu G.H."/>
            <person name="Pecoraro L."/>
            <person name="Huang H.X."/>
            <person name="Xiao X.J."/>
            <person name="Lin M."/>
            <person name="Wu X.Y."/>
            <person name="Wu W.L."/>
            <person name="Chen Y.Y."/>
            <person name="Chang S.B."/>
            <person name="Sakamoto S."/>
            <person name="Ohme-Takagi M."/>
            <person name="Yagi M."/>
            <person name="Zeng S.J."/>
            <person name="Shen C.Y."/>
            <person name="Yeh C.M."/>
            <person name="Luo Y.B."/>
            <person name="Tsai W.C."/>
            <person name="Van de Peer Y."/>
            <person name="Liu Z.J."/>
        </authorList>
    </citation>
    <scope>NUCLEOTIDE SEQUENCE [LARGE SCALE GENOMIC DNA]</scope>
    <source>
        <strain evidence="5">cv. Shenzhen</strain>
        <tissue evidence="4">Stem</tissue>
    </source>
</reference>
<dbReference type="EMBL" id="KZ451919">
    <property type="protein sequence ID" value="PKA62181.1"/>
    <property type="molecule type" value="Genomic_DNA"/>
</dbReference>
<dbReference type="GO" id="GO:0009451">
    <property type="term" value="P:RNA modification"/>
    <property type="evidence" value="ECO:0007669"/>
    <property type="project" value="InterPro"/>
</dbReference>
<feature type="repeat" description="PPR" evidence="2">
    <location>
        <begin position="105"/>
        <end position="139"/>
    </location>
</feature>
<dbReference type="InterPro" id="IPR002885">
    <property type="entry name" value="PPR_rpt"/>
</dbReference>
<dbReference type="OrthoDB" id="1882346at2759"/>
<dbReference type="GO" id="GO:0003723">
    <property type="term" value="F:RNA binding"/>
    <property type="evidence" value="ECO:0007669"/>
    <property type="project" value="InterPro"/>
</dbReference>